<dbReference type="Proteomes" id="UP000641932">
    <property type="component" value="Unassembled WGS sequence"/>
</dbReference>
<evidence type="ECO:0000313" key="3">
    <source>
        <dbReference type="Proteomes" id="UP000641932"/>
    </source>
</evidence>
<evidence type="ECO:0008006" key="4">
    <source>
        <dbReference type="Google" id="ProtNLM"/>
    </source>
</evidence>
<protein>
    <recommendedName>
        <fullName evidence="4">4Fe-4S ferredoxin-type domain-containing protein</fullName>
    </recommendedName>
</protein>
<comment type="caution">
    <text evidence="2">The sequence shown here is derived from an EMBL/GenBank/DDBJ whole genome shotgun (WGS) entry which is preliminary data.</text>
</comment>
<feature type="compositionally biased region" description="Polar residues" evidence="1">
    <location>
        <begin position="1"/>
        <end position="12"/>
    </location>
</feature>
<proteinExistence type="predicted"/>
<keyword evidence="3" id="KW-1185">Reference proteome</keyword>
<reference evidence="2" key="2">
    <citation type="submission" date="2020-09" db="EMBL/GenBank/DDBJ databases">
        <authorList>
            <person name="Sun Q."/>
            <person name="Zhou Y."/>
        </authorList>
    </citation>
    <scope>NUCLEOTIDE SEQUENCE</scope>
    <source>
        <strain evidence="2">CGMCC 4.7201</strain>
    </source>
</reference>
<organism evidence="2 3">
    <name type="scientific">Wenjunlia tyrosinilytica</name>
    <dbReference type="NCBI Taxonomy" id="1544741"/>
    <lineage>
        <taxon>Bacteria</taxon>
        <taxon>Bacillati</taxon>
        <taxon>Actinomycetota</taxon>
        <taxon>Actinomycetes</taxon>
        <taxon>Kitasatosporales</taxon>
        <taxon>Streptomycetaceae</taxon>
        <taxon>Wenjunlia</taxon>
    </lineage>
</organism>
<evidence type="ECO:0000313" key="2">
    <source>
        <dbReference type="EMBL" id="GGP00915.1"/>
    </source>
</evidence>
<name>A0A917ZY71_9ACTN</name>
<dbReference type="SUPFAM" id="SSF54862">
    <property type="entry name" value="4Fe-4S ferredoxins"/>
    <property type="match status" value="1"/>
</dbReference>
<dbReference type="AlphaFoldDB" id="A0A917ZY71"/>
<gene>
    <name evidence="2" type="ORF">GCM10012280_70700</name>
</gene>
<reference evidence="2" key="1">
    <citation type="journal article" date="2014" name="Int. J. Syst. Evol. Microbiol.">
        <title>Complete genome sequence of Corynebacterium casei LMG S-19264T (=DSM 44701T), isolated from a smear-ripened cheese.</title>
        <authorList>
            <consortium name="US DOE Joint Genome Institute (JGI-PGF)"/>
            <person name="Walter F."/>
            <person name="Albersmeier A."/>
            <person name="Kalinowski J."/>
            <person name="Ruckert C."/>
        </authorList>
    </citation>
    <scope>NUCLEOTIDE SEQUENCE</scope>
    <source>
        <strain evidence="2">CGMCC 4.7201</strain>
    </source>
</reference>
<feature type="region of interest" description="Disordered" evidence="1">
    <location>
        <begin position="1"/>
        <end position="30"/>
    </location>
</feature>
<dbReference type="EMBL" id="BMMS01000071">
    <property type="protein sequence ID" value="GGP00915.1"/>
    <property type="molecule type" value="Genomic_DNA"/>
</dbReference>
<dbReference type="Gene3D" id="3.30.70.20">
    <property type="match status" value="1"/>
</dbReference>
<sequence>MSERSTAQTSGTAPPRGCGNGTPTRRSRRGDEIYIIDPNLCSDCVGFYDAAACQTVCPVECCLPDPENEESEEVLISRTLKLHPDNTELRQKAQANDFPSRFRN</sequence>
<accession>A0A917ZY71</accession>
<evidence type="ECO:0000256" key="1">
    <source>
        <dbReference type="SAM" id="MobiDB-lite"/>
    </source>
</evidence>